<feature type="region of interest" description="Disordered" evidence="1">
    <location>
        <begin position="63"/>
        <end position="240"/>
    </location>
</feature>
<proteinExistence type="predicted"/>
<reference evidence="2" key="1">
    <citation type="journal article" date="2020" name="bioRxiv">
        <title>Comparative genomics of Chlamydomonas.</title>
        <authorList>
            <person name="Craig R.J."/>
            <person name="Hasan A.R."/>
            <person name="Ness R.W."/>
            <person name="Keightley P.D."/>
        </authorList>
    </citation>
    <scope>NUCLEOTIDE SEQUENCE</scope>
    <source>
        <strain evidence="2">CCAP 11/173</strain>
    </source>
</reference>
<keyword evidence="3" id="KW-1185">Reference proteome</keyword>
<feature type="compositionally biased region" description="Low complexity" evidence="1">
    <location>
        <begin position="229"/>
        <end position="240"/>
    </location>
</feature>
<gene>
    <name evidence="2" type="ORF">HYH02_011283</name>
</gene>
<feature type="compositionally biased region" description="Basic and acidic residues" evidence="1">
    <location>
        <begin position="9"/>
        <end position="24"/>
    </location>
</feature>
<feature type="compositionally biased region" description="Gly residues" evidence="1">
    <location>
        <begin position="114"/>
        <end position="123"/>
    </location>
</feature>
<name>A0A835TC40_9CHLO</name>
<dbReference type="EMBL" id="JAEHOD010000046">
    <property type="protein sequence ID" value="KAG2437644.1"/>
    <property type="molecule type" value="Genomic_DNA"/>
</dbReference>
<protein>
    <submittedName>
        <fullName evidence="2">Uncharacterized protein</fullName>
    </submittedName>
</protein>
<dbReference type="AlphaFoldDB" id="A0A835TC40"/>
<feature type="compositionally biased region" description="Low complexity" evidence="1">
    <location>
        <begin position="63"/>
        <end position="102"/>
    </location>
</feature>
<evidence type="ECO:0000256" key="1">
    <source>
        <dbReference type="SAM" id="MobiDB-lite"/>
    </source>
</evidence>
<feature type="compositionally biased region" description="Low complexity" evidence="1">
    <location>
        <begin position="27"/>
        <end position="42"/>
    </location>
</feature>
<dbReference type="Proteomes" id="UP000613740">
    <property type="component" value="Unassembled WGS sequence"/>
</dbReference>
<evidence type="ECO:0000313" key="3">
    <source>
        <dbReference type="Proteomes" id="UP000613740"/>
    </source>
</evidence>
<evidence type="ECO:0000313" key="2">
    <source>
        <dbReference type="EMBL" id="KAG2437644.1"/>
    </source>
</evidence>
<comment type="caution">
    <text evidence="2">The sequence shown here is derived from an EMBL/GenBank/DDBJ whole genome shotgun (WGS) entry which is preliminary data.</text>
</comment>
<accession>A0A835TC40</accession>
<organism evidence="2 3">
    <name type="scientific">Chlamydomonas schloesseri</name>
    <dbReference type="NCBI Taxonomy" id="2026947"/>
    <lineage>
        <taxon>Eukaryota</taxon>
        <taxon>Viridiplantae</taxon>
        <taxon>Chlorophyta</taxon>
        <taxon>core chlorophytes</taxon>
        <taxon>Chlorophyceae</taxon>
        <taxon>CS clade</taxon>
        <taxon>Chlamydomonadales</taxon>
        <taxon>Chlamydomonadaceae</taxon>
        <taxon>Chlamydomonas</taxon>
    </lineage>
</organism>
<sequence>MDSSTMQPELKDSGPPELPGRPDTEEAAAAAAAADKTGGAAAAEEMQQAAAAAAATQQFVATQPEAQVTTEPQEAAATAPAAEVEQVQGPEAAPAPAQGAAVHTWAPNDIGALPAGGGDGGGAVEQAGEAAAAATASTPQDTDLQPQLPPTAAGNATAAPGPFTAATPFSPAAPTAAANSSTTAAATTAATAASSTDYHPPGLTERKGSTTGADRGSPLRTSPAPAPPQQAEAARTSASASASVIVSSGAGSEPGSWSSSKVMSKEQWRFLQDLGWTARPREPMSKVRAGKEIEERRPLLMAMRRRYGVADDPRRKLRLRLLSRRHQLRIQADPLLAALYAACFEPGGPLCFNDASELLRVGLQRPLDAAALGAALAAIDANIRADKDGPPTPQQLQQLEELRQALELSGTDIPEQAVGTPATYLEAMYKISFVIQEHWLKSSK</sequence>
<feature type="region of interest" description="Disordered" evidence="1">
    <location>
        <begin position="1"/>
        <end position="42"/>
    </location>
</feature>
<feature type="compositionally biased region" description="Low complexity" evidence="1">
    <location>
        <begin position="124"/>
        <end position="196"/>
    </location>
</feature>